<proteinExistence type="predicted"/>
<keyword evidence="4" id="KW-1185">Reference proteome</keyword>
<dbReference type="EMBL" id="VFIO01000001">
    <property type="protein sequence ID" value="TWR92734.1"/>
    <property type="molecule type" value="Genomic_DNA"/>
</dbReference>
<feature type="region of interest" description="Disordered" evidence="2">
    <location>
        <begin position="972"/>
        <end position="1033"/>
    </location>
</feature>
<reference evidence="3 4" key="1">
    <citation type="submission" date="2019-06" db="EMBL/GenBank/DDBJ databases">
        <title>Pseudomonas bimorpha sp. nov. isolated from bovine raw milk and skim milk concentrate.</title>
        <authorList>
            <person name="Hofmann K."/>
            <person name="Huptas C."/>
            <person name="Doll E."/>
            <person name="Scherer S."/>
            <person name="Wenning M."/>
        </authorList>
    </citation>
    <scope>NUCLEOTIDE SEQUENCE [LARGE SCALE GENOMIC DNA]</scope>
    <source>
        <strain evidence="3 4">DSM 108989</strain>
    </source>
</reference>
<comment type="caution">
    <text evidence="3">The sequence shown here is derived from an EMBL/GenBank/DDBJ whole genome shotgun (WGS) entry which is preliminary data.</text>
</comment>
<organism evidence="3 4">
    <name type="scientific">Pseudomonas saxonica</name>
    <dbReference type="NCBI Taxonomy" id="2600598"/>
    <lineage>
        <taxon>Bacteria</taxon>
        <taxon>Pseudomonadati</taxon>
        <taxon>Pseudomonadota</taxon>
        <taxon>Gammaproteobacteria</taxon>
        <taxon>Pseudomonadales</taxon>
        <taxon>Pseudomonadaceae</taxon>
        <taxon>Pseudomonas</taxon>
    </lineage>
</organism>
<feature type="coiled-coil region" evidence="1">
    <location>
        <begin position="184"/>
        <end position="211"/>
    </location>
</feature>
<sequence length="2321" mass="259458">MKDSKVSSNNENSSEGSTLKRFKTLTDLGQSLDTPLLTEGSKRTGPTTGIYPVNVLAMTPHSHAAVPGPTEVFTEDPDFANEIDTTQNEMPALQAPQTPTTSTFAAHLEENIKPKLEQWREYNKINKNKIPDEAIIKRSKVEALIQTVTTALSIFHGHPTLLDILHFANRIAVISEQEWKSVQEASMNETLTALNKTINALEQAAKSLQTTHNDTLAYWEEYEHDQLETLKKTSAVLIIEHMLGSLDKADTAFSEKVDASVEHAFKNGTVAFNNELDTLLLKKVKRHKSERFTTLEEKSKQATKAAQKAFNYSLHKLPTLKEKTQSSRAIQYIIPELFSESGRALKSAAADFYKAQYALKKPESTTNKMIRAAYTMGKKTGSLLKSTIELMEEGIVERVISTVGDASHDTLDYTRTKLPSLAKRGVYSLQILGLSALKNWGESVIPSSEDSINFDATLSVTPLEILAATQDLLVVTQKMLASAHEASKTVKALEKKQEPTDSEIKKLPDTLSRDFKLATPLEQQLNVLTQHAIQAVMEIEREALTKKSLESDSKLKDKEKSISTLEEAKTAALRVAPHVQTHTSDEAFKALMDATLADIDPRYKRGAERKLISLSNTIKPAAKLLFEAATDLMNTAKLPTEKETQLEVMISALKNVENKTRDVKATIKLALTQMTGSALHNYSHRGLLAKDIGEFIASEKAAYLKNNPGTDSDIDGAVEQMLSKLQSDLTTPEDSQGKVLGKWIKMAVKDAENDDISWPASLEAILNQHPKIKQYLHEWGAKKFNYNLLLGMVSATAQDSARTLERLVSIHPNRNLLSPRMAYLKVLLAPLTIGLVIRGLGQATRVGENPQSAIKKFLKREAGKLAFRLFTSVLPSAAITALSGALTLSGFYKGGKFNEEYLEQAKKRTKLNLVSAGIEQPFMLLKTHYLAQTQQYFSPVENIPESSNTPSFDIQAIDDLANDMDVKIEDTDAQPLETDTDEDSSSSPAANTDRTPRTKRSVNPTGNTDVRANDDDTKTEPLTQDRNQNRNRLTLLMRSIDKIKKDISRIKEEEAPESEIDKKQKELHRIEQQFVSFSNSLPTELVIETKREYIKANLYALNKLEEMKAYYPKAVNRVWNNFDPYQKINFSFSKIDPDNPSKRITYRGQADLIDFFNGRAKQRMISLNCVDPFIFEGSQARTAEVVNELNSGSGDYTPGQWSKNKALNSLVTPDDKSKDLIRPKSTDVVTVKVYTDATTFKYKKIPLDDYIRRRYLTESEKSSGLNTKPEVTWPTHYTESWQKSLATPEFHDDYMRGDTAIKTAATSIPTLSNAVKALATKMWGHEDFSNRISAHPQLKAMTPDSIITFEEYRFGVKKQTSMTFLEFITEGHQFIKNSDYTLITDPPGLTLDDPLLEDMIKTNVAARKVVAHLYEVTAAAQKIKIPHPLSILQEELDNAVIDKQTGTDFFKHPKLTDTIKINYTETWKYEPADIGGNIRFVLGKTGVLPEAIKETKEFTIFEIMQKKHIRHAIANSYKNIYFDPDSVYDLNVLSKLATTDWQVHLEDIYQQLKDDPEFFKNWKTVIAPILYQHIKTSFSEKPFHTVIYNDRPIAGVYAVSKPNGRFELRSLLNNTHFEFRDAGNMIAAFNMGYESSKYLNPVDTLSPSLQPGQQDKEFYSWLTPHMSEDQKEAAVVQSALPYVPTLELAEPKYPSDMHSLGQNAEDFASTLFTLCFDQLLADADAITKSNAELIGHAFFQAVTDAGPYLAGATSFLSGAIGYGVGLGLAAVPFAELLISDSAQESREIFWMAFINAAIDYKLDFALKPSIKKFIKSGIPFLSNSFQAIKKTANLFESSSLKATKLNSWIDVTHDLALIGKTKYKTAKSLSTSFTFPKYDNDMNLIPNTADRISTALLTAHVSTVQSSPFVAKKGDLIVFIATPGTTPQNEVPKVKHVMVCIGDGLFSGAGNDVLDPTLSSEKLILTAEELIKLSERGIANADDVSETTPLTIRVLTPKDDEVEPEKPTSALYIPSKQYHGRFGDKALWQNRTAFDTFETHDGSSVLRIKNRLSQTITVNCTTSDESIRWRIDWSPELLQSSDISFIESDSLGDILVNFETLLENCQDNHLAYEVTLPNGFKEAGYLENFAHSVSFEHSPHVLDKPLPETNGYWDNTLNGLSQEQWTAAVDNYAKGKTTINLSSESDFFNFLITFHQNDNPDSQYEYIYNVAHMKEKYEKIISSRTIAGILNEIMISAGCFPPEGMNKSPFSKQGLSNFLGKLANTLTSENSFELDHDTLSPSTLDLQKFNTDLITMTSQKGFSPVFSESMLLILYKNKKAI</sequence>
<protein>
    <recommendedName>
        <fullName evidence="5">Tox-PLDMTX domain-containing protein</fullName>
    </recommendedName>
</protein>
<feature type="compositionally biased region" description="Low complexity" evidence="2">
    <location>
        <begin position="7"/>
        <end position="17"/>
    </location>
</feature>
<evidence type="ECO:0000256" key="2">
    <source>
        <dbReference type="SAM" id="MobiDB-lite"/>
    </source>
</evidence>
<evidence type="ECO:0000313" key="3">
    <source>
        <dbReference type="EMBL" id="TWR92734.1"/>
    </source>
</evidence>
<feature type="compositionally biased region" description="Polar residues" evidence="2">
    <location>
        <begin position="1020"/>
        <end position="1032"/>
    </location>
</feature>
<evidence type="ECO:0000313" key="4">
    <source>
        <dbReference type="Proteomes" id="UP000318428"/>
    </source>
</evidence>
<name>A0ABY3GM02_9PSED</name>
<feature type="compositionally biased region" description="Polar residues" evidence="2">
    <location>
        <begin position="1001"/>
        <end position="1010"/>
    </location>
</feature>
<feature type="region of interest" description="Disordered" evidence="2">
    <location>
        <begin position="1"/>
        <end position="21"/>
    </location>
</feature>
<evidence type="ECO:0008006" key="5">
    <source>
        <dbReference type="Google" id="ProtNLM"/>
    </source>
</evidence>
<dbReference type="RefSeq" id="WP_146383963.1">
    <property type="nucleotide sequence ID" value="NZ_VFIO01000001.1"/>
</dbReference>
<accession>A0ABY3GM02</accession>
<gene>
    <name evidence="3" type="ORF">FJD38_03740</name>
</gene>
<evidence type="ECO:0000256" key="1">
    <source>
        <dbReference type="SAM" id="Coils"/>
    </source>
</evidence>
<keyword evidence="1" id="KW-0175">Coiled coil</keyword>
<dbReference type="Proteomes" id="UP000318428">
    <property type="component" value="Unassembled WGS sequence"/>
</dbReference>